<protein>
    <recommendedName>
        <fullName evidence="4">VIR protein</fullName>
    </recommendedName>
</protein>
<evidence type="ECO:0000256" key="1">
    <source>
        <dbReference type="SAM" id="MobiDB-lite"/>
    </source>
</evidence>
<evidence type="ECO:0000313" key="3">
    <source>
        <dbReference type="Proteomes" id="UP000053327"/>
    </source>
</evidence>
<organism evidence="2 3">
    <name type="scientific">Plasmodium vivax (strain Brazil I)</name>
    <dbReference type="NCBI Taxonomy" id="1033975"/>
    <lineage>
        <taxon>Eukaryota</taxon>
        <taxon>Sar</taxon>
        <taxon>Alveolata</taxon>
        <taxon>Apicomplexa</taxon>
        <taxon>Aconoidasida</taxon>
        <taxon>Haemosporida</taxon>
        <taxon>Plasmodiidae</taxon>
        <taxon>Plasmodium</taxon>
        <taxon>Plasmodium (Plasmodium)</taxon>
    </lineage>
</organism>
<evidence type="ECO:0000313" key="2">
    <source>
        <dbReference type="EMBL" id="KMZ86085.1"/>
    </source>
</evidence>
<feature type="region of interest" description="Disordered" evidence="1">
    <location>
        <begin position="278"/>
        <end position="301"/>
    </location>
</feature>
<proteinExistence type="predicted"/>
<dbReference type="OrthoDB" id="388216at2759"/>
<evidence type="ECO:0008006" key="4">
    <source>
        <dbReference type="Google" id="ProtNLM"/>
    </source>
</evidence>
<reference evidence="2 3" key="1">
    <citation type="submission" date="2011-08" db="EMBL/GenBank/DDBJ databases">
        <title>The Genome Sequence of Plasmodium vivax Brazil I.</title>
        <authorList>
            <consortium name="The Broad Institute Genome Sequencing Platform"/>
            <consortium name="The Broad Institute Genome Sequencing Center for Infectious Disease"/>
            <person name="Neafsey D."/>
            <person name="Carlton J."/>
            <person name="Barnwell J."/>
            <person name="Collins W."/>
            <person name="Escalante A."/>
            <person name="Mullikin J."/>
            <person name="Saul A."/>
            <person name="Guigo R."/>
            <person name="Camara F."/>
            <person name="Young S.K."/>
            <person name="Zeng Q."/>
            <person name="Gargeya S."/>
            <person name="Fitzgerald M."/>
            <person name="Haas B."/>
            <person name="Abouelleil A."/>
            <person name="Alvarado L."/>
            <person name="Arachchi H.M."/>
            <person name="Berlin A."/>
            <person name="Brown A."/>
            <person name="Chapman S.B."/>
            <person name="Chen Z."/>
            <person name="Dunbar C."/>
            <person name="Freedman E."/>
            <person name="Gearin G."/>
            <person name="Gellesch M."/>
            <person name="Goldberg J."/>
            <person name="Griggs A."/>
            <person name="Gujja S."/>
            <person name="Heiman D."/>
            <person name="Howarth C."/>
            <person name="Larson L."/>
            <person name="Lui A."/>
            <person name="MacDonald P.J.P."/>
            <person name="Montmayeur A."/>
            <person name="Murphy C."/>
            <person name="Neiman D."/>
            <person name="Pearson M."/>
            <person name="Priest M."/>
            <person name="Roberts A."/>
            <person name="Saif S."/>
            <person name="Shea T."/>
            <person name="Shenoy N."/>
            <person name="Sisk P."/>
            <person name="Stolte C."/>
            <person name="Sykes S."/>
            <person name="Wortman J."/>
            <person name="Nusbaum C."/>
            <person name="Birren B."/>
        </authorList>
    </citation>
    <scope>NUCLEOTIDE SEQUENCE [LARGE SCALE GENOMIC DNA]</scope>
    <source>
        <strain evidence="2 3">Brazil I</strain>
    </source>
</reference>
<feature type="compositionally biased region" description="Basic and acidic residues" evidence="1">
    <location>
        <begin position="286"/>
        <end position="301"/>
    </location>
</feature>
<gene>
    <name evidence="2" type="ORF">PVBG_05484</name>
</gene>
<accession>A0A0J9SSN7</accession>
<dbReference type="EMBL" id="KQ234827">
    <property type="protein sequence ID" value="KMZ86085.1"/>
    <property type="molecule type" value="Genomic_DNA"/>
</dbReference>
<sequence length="392" mass="45380">MSYVISFIIFYNYPFLKLEPYVKSSRLNSLISRLNDTEYKICRNSPLNNFRSGDTPQKETLKNIVSSVVCGYNYLTIFVDETLTDLCKYLNLWLDEQKGKHVIDEPDVSKEDWQAVENLWERLKGEKDADHQCKRQHTEKTTSEYSKRIDLMSYCINRDYFKNLFHSSGVSESYNANICEVFSKYIHENYEKLIRDINCIDKKSDIKDYKYHISEDCTLYDIPRTFPKCKAHGPTFVENDNSKENIIKCETTTEVKSARTESTGSLAAPAETYDSLGKQLDPYGDAAKHPETPDDPLKLPEADDHYAKHRELDLQLSSTDASLTDNGPSKPIYYAGLSVSGVFFTSTVFKKDKLRQTTNKHLAEQWLQRTSEYMDSNSENSHYNFPYHSVQN</sequence>
<name>A0A0J9SSN7_PLAV1</name>
<dbReference type="Proteomes" id="UP000053327">
    <property type="component" value="Unassembled WGS sequence"/>
</dbReference>
<dbReference type="AlphaFoldDB" id="A0A0J9SSN7"/>